<feature type="transmembrane region" description="Helical" evidence="7">
    <location>
        <begin position="187"/>
        <end position="205"/>
    </location>
</feature>
<dbReference type="STRING" id="100225.SAMN05421595_1031"/>
<proteinExistence type="inferred from homology"/>
<gene>
    <name evidence="9" type="ORF">AUCHE_05_01210</name>
</gene>
<evidence type="ECO:0000256" key="6">
    <source>
        <dbReference type="ARBA" id="ARBA00023136"/>
    </source>
</evidence>
<keyword evidence="10" id="KW-1185">Reference proteome</keyword>
<dbReference type="PANTHER" id="PTHR42920:SF5">
    <property type="entry name" value="EAMA DOMAIN-CONTAINING PROTEIN"/>
    <property type="match status" value="1"/>
</dbReference>
<dbReference type="InterPro" id="IPR051258">
    <property type="entry name" value="Diverse_Substrate_Transporter"/>
</dbReference>
<dbReference type="AlphaFoldDB" id="K6ULG0"/>
<dbReference type="Pfam" id="PF00892">
    <property type="entry name" value="EamA"/>
    <property type="match status" value="1"/>
</dbReference>
<reference evidence="9 10" key="1">
    <citation type="submission" date="2012-08" db="EMBL/GenBank/DDBJ databases">
        <title>Whole genome shotgun sequence of Austwickia chelonae NBRC 105200.</title>
        <authorList>
            <person name="Yoshida I."/>
            <person name="Hosoyama A."/>
            <person name="Tsuchikane K."/>
            <person name="Katsumata H."/>
            <person name="Ando Y."/>
            <person name="Ohji S."/>
            <person name="Hamada M."/>
            <person name="Tamura T."/>
            <person name="Yamazoe A."/>
            <person name="Yamazaki S."/>
            <person name="Fujita N."/>
        </authorList>
    </citation>
    <scope>NUCLEOTIDE SEQUENCE [LARGE SCALE GENOMIC DNA]</scope>
    <source>
        <strain evidence="9 10">NBRC 105200</strain>
    </source>
</reference>
<comment type="caution">
    <text evidence="9">The sequence shown here is derived from an EMBL/GenBank/DDBJ whole genome shotgun (WGS) entry which is preliminary data.</text>
</comment>
<feature type="transmembrane region" description="Helical" evidence="7">
    <location>
        <begin position="155"/>
        <end position="175"/>
    </location>
</feature>
<comment type="subcellular location">
    <subcellularLocation>
        <location evidence="1">Cell membrane</location>
        <topology evidence="1">Multi-pass membrane protein</topology>
    </subcellularLocation>
</comment>
<evidence type="ECO:0000256" key="3">
    <source>
        <dbReference type="ARBA" id="ARBA00022475"/>
    </source>
</evidence>
<evidence type="ECO:0000256" key="5">
    <source>
        <dbReference type="ARBA" id="ARBA00022989"/>
    </source>
</evidence>
<dbReference type="Proteomes" id="UP000008495">
    <property type="component" value="Unassembled WGS sequence"/>
</dbReference>
<feature type="transmembrane region" description="Helical" evidence="7">
    <location>
        <begin position="217"/>
        <end position="238"/>
    </location>
</feature>
<dbReference type="EMBL" id="BAGZ01000005">
    <property type="protein sequence ID" value="GAB77216.1"/>
    <property type="molecule type" value="Genomic_DNA"/>
</dbReference>
<feature type="transmembrane region" description="Helical" evidence="7">
    <location>
        <begin position="128"/>
        <end position="149"/>
    </location>
</feature>
<dbReference type="RefSeq" id="WP_006501968.1">
    <property type="nucleotide sequence ID" value="NZ_BAGZ01000005.1"/>
</dbReference>
<dbReference type="SUPFAM" id="SSF103481">
    <property type="entry name" value="Multidrug resistance efflux transporter EmrE"/>
    <property type="match status" value="2"/>
</dbReference>
<feature type="transmembrane region" description="Helical" evidence="7">
    <location>
        <begin position="101"/>
        <end position="121"/>
    </location>
</feature>
<keyword evidence="5 7" id="KW-1133">Transmembrane helix</keyword>
<protein>
    <recommendedName>
        <fullName evidence="8">EamA domain-containing protein</fullName>
    </recommendedName>
</protein>
<name>K6ULG0_9MICO</name>
<evidence type="ECO:0000259" key="8">
    <source>
        <dbReference type="Pfam" id="PF00892"/>
    </source>
</evidence>
<evidence type="ECO:0000256" key="1">
    <source>
        <dbReference type="ARBA" id="ARBA00004651"/>
    </source>
</evidence>
<sequence>MISPLRGRWAELRSSSSFPVLLVLAAVLSVQFGGALGATLIPVVGVVGAVAIRLGLGALIMLVLVRPDPRGHPWQDWVTVGAFGLALAAMNTAFYASLARLPIGVAVTVEFVGPLLLAAALSRHLRDGLAVVAAATGVVLVSGVATTSWSRIDLTGLFLAATAGAAWAVYIVLSARTGRRFHGTEGLAWAMVVGALCTVPSGLWLEGTSLFGGEALAKGLGIAILSSVLPYSLELVALRRMHARTFGVLLSVEPVAAALAGFLVLGQGLESTQLLGMLLVTMASVGVTRRTSDPVD</sequence>
<feature type="transmembrane region" description="Helical" evidence="7">
    <location>
        <begin position="77"/>
        <end position="95"/>
    </location>
</feature>
<feature type="domain" description="EamA" evidence="8">
    <location>
        <begin position="155"/>
        <end position="287"/>
    </location>
</feature>
<evidence type="ECO:0000313" key="9">
    <source>
        <dbReference type="EMBL" id="GAB77216.1"/>
    </source>
</evidence>
<dbReference type="InterPro" id="IPR000620">
    <property type="entry name" value="EamA_dom"/>
</dbReference>
<keyword evidence="3" id="KW-1003">Cell membrane</keyword>
<feature type="transmembrane region" description="Helical" evidence="7">
    <location>
        <begin position="47"/>
        <end position="65"/>
    </location>
</feature>
<evidence type="ECO:0000256" key="7">
    <source>
        <dbReference type="SAM" id="Phobius"/>
    </source>
</evidence>
<organism evidence="9 10">
    <name type="scientific">Austwickia chelonae NBRC 105200</name>
    <dbReference type="NCBI Taxonomy" id="1184607"/>
    <lineage>
        <taxon>Bacteria</taxon>
        <taxon>Bacillati</taxon>
        <taxon>Actinomycetota</taxon>
        <taxon>Actinomycetes</taxon>
        <taxon>Micrococcales</taxon>
        <taxon>Dermatophilaceae</taxon>
        <taxon>Austwickia</taxon>
    </lineage>
</organism>
<comment type="similarity">
    <text evidence="2">Belongs to the EamA transporter family.</text>
</comment>
<dbReference type="eggNOG" id="COG5006">
    <property type="taxonomic scope" value="Bacteria"/>
</dbReference>
<dbReference type="InterPro" id="IPR037185">
    <property type="entry name" value="EmrE-like"/>
</dbReference>
<evidence type="ECO:0000256" key="4">
    <source>
        <dbReference type="ARBA" id="ARBA00022692"/>
    </source>
</evidence>
<keyword evidence="6 7" id="KW-0472">Membrane</keyword>
<evidence type="ECO:0000313" key="10">
    <source>
        <dbReference type="Proteomes" id="UP000008495"/>
    </source>
</evidence>
<dbReference type="GO" id="GO:0005886">
    <property type="term" value="C:plasma membrane"/>
    <property type="evidence" value="ECO:0007669"/>
    <property type="project" value="UniProtKB-SubCell"/>
</dbReference>
<evidence type="ECO:0000256" key="2">
    <source>
        <dbReference type="ARBA" id="ARBA00007362"/>
    </source>
</evidence>
<keyword evidence="4 7" id="KW-0812">Transmembrane</keyword>
<accession>K6ULG0</accession>
<dbReference type="PANTHER" id="PTHR42920">
    <property type="entry name" value="OS03G0707200 PROTEIN-RELATED"/>
    <property type="match status" value="1"/>
</dbReference>
<feature type="transmembrane region" description="Helical" evidence="7">
    <location>
        <begin position="245"/>
        <end position="265"/>
    </location>
</feature>